<dbReference type="Proteomes" id="UP000887565">
    <property type="component" value="Unplaced"/>
</dbReference>
<name>A0A915HHA5_ROMCU</name>
<reference evidence="2" key="1">
    <citation type="submission" date="2022-11" db="UniProtKB">
        <authorList>
            <consortium name="WormBaseParasite"/>
        </authorList>
    </citation>
    <scope>IDENTIFICATION</scope>
</reference>
<dbReference type="AlphaFoldDB" id="A0A915HHA5"/>
<protein>
    <submittedName>
        <fullName evidence="2">Reverse transcriptase/retrotransposon-derived protein RNase H-like domain-containing protein</fullName>
    </submittedName>
</protein>
<dbReference type="WBParaSite" id="nRc.2.0.1.t01003-RA">
    <property type="protein sequence ID" value="nRc.2.0.1.t01003-RA"/>
    <property type="gene ID" value="nRc.2.0.1.g01003"/>
</dbReference>
<evidence type="ECO:0000313" key="2">
    <source>
        <dbReference type="WBParaSite" id="nRc.2.0.1.t01003-RA"/>
    </source>
</evidence>
<evidence type="ECO:0000313" key="1">
    <source>
        <dbReference type="Proteomes" id="UP000887565"/>
    </source>
</evidence>
<accession>A0A915HHA5</accession>
<keyword evidence="1" id="KW-1185">Reference proteome</keyword>
<organism evidence="1 2">
    <name type="scientific">Romanomermis culicivorax</name>
    <name type="common">Nematode worm</name>
    <dbReference type="NCBI Taxonomy" id="13658"/>
    <lineage>
        <taxon>Eukaryota</taxon>
        <taxon>Metazoa</taxon>
        <taxon>Ecdysozoa</taxon>
        <taxon>Nematoda</taxon>
        <taxon>Enoplea</taxon>
        <taxon>Dorylaimia</taxon>
        <taxon>Mermithida</taxon>
        <taxon>Mermithoidea</taxon>
        <taxon>Mermithidae</taxon>
        <taxon>Romanomermis</taxon>
    </lineage>
</organism>
<proteinExistence type="predicted"/>
<sequence length="212" mass="23836">MEGRHMIKCIILDDSSNDQCIIGTNSLAHPHIHAILISKTIQNVKLLLKVTKLFLRATYNNVLEEILGEDRLLNQDQVTIKFTIETAIINITNGKCPLLFVNNTPNIYNGKAEFIIQTDASTTAMGVILYQESGDDKWDYDYKIEYVKGKDNACADCLSPKDDHKKPPIPSTKELANEIFHPQLHAASKILNTNPTVRYFLSWAIPASHNDS</sequence>